<feature type="non-terminal residue" evidence="1">
    <location>
        <position position="1"/>
    </location>
</feature>
<name>X1IJ95_9ZZZZ</name>
<dbReference type="AlphaFoldDB" id="X1IJ95"/>
<comment type="caution">
    <text evidence="1">The sequence shown here is derived from an EMBL/GenBank/DDBJ whole genome shotgun (WGS) entry which is preliminary data.</text>
</comment>
<dbReference type="EMBL" id="BARU01043543">
    <property type="protein sequence ID" value="GAH82456.1"/>
    <property type="molecule type" value="Genomic_DNA"/>
</dbReference>
<protein>
    <recommendedName>
        <fullName evidence="2">Macroglobulin domain-containing protein</fullName>
    </recommendedName>
</protein>
<reference evidence="1" key="1">
    <citation type="journal article" date="2014" name="Front. Microbiol.">
        <title>High frequency of phylogenetically diverse reductive dehalogenase-homologous genes in deep subseafloor sedimentary metagenomes.</title>
        <authorList>
            <person name="Kawai M."/>
            <person name="Futagami T."/>
            <person name="Toyoda A."/>
            <person name="Takaki Y."/>
            <person name="Nishi S."/>
            <person name="Hori S."/>
            <person name="Arai W."/>
            <person name="Tsubouchi T."/>
            <person name="Morono Y."/>
            <person name="Uchiyama I."/>
            <person name="Ito T."/>
            <person name="Fujiyama A."/>
            <person name="Inagaki F."/>
            <person name="Takami H."/>
        </authorList>
    </citation>
    <scope>NUCLEOTIDE SEQUENCE</scope>
    <source>
        <strain evidence="1">Expedition CK06-06</strain>
    </source>
</reference>
<dbReference type="Gene3D" id="2.60.40.1930">
    <property type="match status" value="1"/>
</dbReference>
<evidence type="ECO:0000313" key="1">
    <source>
        <dbReference type="EMBL" id="GAH82456.1"/>
    </source>
</evidence>
<sequence length="189" mass="21664">TLNLDKYVLTPGETVTINLVLTRNLTASVGEYVSVEIYDDFYRDFRWYDPDYYDAMAPIYNTNVITDGNGQGSFSFSSTSETGIYTVYAYIKETKAYKEFSVGNTGVFCKGPIYFKPEHIYTAAVHIVNISDFSGVPLSSFNYSISYYEYSFSDWFLLTTEQVQTDDMGYAIFNVNIPIEMNDYYVLKL</sequence>
<accession>X1IJ95</accession>
<evidence type="ECO:0008006" key="2">
    <source>
        <dbReference type="Google" id="ProtNLM"/>
    </source>
</evidence>
<proteinExistence type="predicted"/>
<feature type="non-terminal residue" evidence="1">
    <location>
        <position position="189"/>
    </location>
</feature>
<organism evidence="1">
    <name type="scientific">marine sediment metagenome</name>
    <dbReference type="NCBI Taxonomy" id="412755"/>
    <lineage>
        <taxon>unclassified sequences</taxon>
        <taxon>metagenomes</taxon>
        <taxon>ecological metagenomes</taxon>
    </lineage>
</organism>
<gene>
    <name evidence="1" type="ORF">S03H2_66647</name>
</gene>